<protein>
    <recommendedName>
        <fullName evidence="3 6">Glutaminase</fullName>
        <ecNumber evidence="3 6">3.5.1.2</ecNumber>
    </recommendedName>
</protein>
<keyword evidence="10" id="KW-1185">Reference proteome</keyword>
<dbReference type="InterPro" id="IPR014710">
    <property type="entry name" value="RmlC-like_jellyroll"/>
</dbReference>
<dbReference type="EMBL" id="JAXAVX010000001">
    <property type="protein sequence ID" value="MDX8150505.1"/>
    <property type="molecule type" value="Genomic_DNA"/>
</dbReference>
<dbReference type="InterPro" id="IPR002645">
    <property type="entry name" value="STAS_dom"/>
</dbReference>
<evidence type="ECO:0000256" key="4">
    <source>
        <dbReference type="ARBA" id="ARBA00022801"/>
    </source>
</evidence>
<feature type="binding site" evidence="6">
    <location>
        <position position="114"/>
    </location>
    <ligand>
        <name>substrate</name>
    </ligand>
</feature>
<dbReference type="CDD" id="cd00038">
    <property type="entry name" value="CAP_ED"/>
    <property type="match status" value="1"/>
</dbReference>
<proteinExistence type="inferred from homology"/>
<dbReference type="SUPFAM" id="SSF51206">
    <property type="entry name" value="cAMP-binding domain-like"/>
    <property type="match status" value="1"/>
</dbReference>
<feature type="domain" description="Cyclic nucleotide-binding" evidence="7">
    <location>
        <begin position="475"/>
        <end position="581"/>
    </location>
</feature>
<evidence type="ECO:0000259" key="7">
    <source>
        <dbReference type="PROSITE" id="PS50042"/>
    </source>
</evidence>
<comment type="catalytic activity">
    <reaction evidence="5 6">
        <text>L-glutamine + H2O = L-glutamate + NH4(+)</text>
        <dbReference type="Rhea" id="RHEA:15889"/>
        <dbReference type="ChEBI" id="CHEBI:15377"/>
        <dbReference type="ChEBI" id="CHEBI:28938"/>
        <dbReference type="ChEBI" id="CHEBI:29985"/>
        <dbReference type="ChEBI" id="CHEBI:58359"/>
        <dbReference type="EC" id="3.5.1.2"/>
    </reaction>
</comment>
<dbReference type="Gene3D" id="3.30.750.24">
    <property type="entry name" value="STAS domain"/>
    <property type="match status" value="1"/>
</dbReference>
<feature type="binding site" evidence="6">
    <location>
        <position position="165"/>
    </location>
    <ligand>
        <name>substrate</name>
    </ligand>
</feature>
<evidence type="ECO:0000313" key="9">
    <source>
        <dbReference type="EMBL" id="MDX8150505.1"/>
    </source>
</evidence>
<dbReference type="PROSITE" id="PS50042">
    <property type="entry name" value="CNMP_BINDING_3"/>
    <property type="match status" value="1"/>
</dbReference>
<reference evidence="9 10" key="1">
    <citation type="submission" date="2023-11" db="EMBL/GenBank/DDBJ databases">
        <authorList>
            <person name="Xu M."/>
            <person name="Jiang T."/>
        </authorList>
    </citation>
    <scope>NUCLEOTIDE SEQUENCE [LARGE SCALE GENOMIC DNA]</scope>
    <source>
        <strain evidence="9 10">SD</strain>
    </source>
</reference>
<organism evidence="9 10">
    <name type="scientific">Patulibacter brassicae</name>
    <dbReference type="NCBI Taxonomy" id="1705717"/>
    <lineage>
        <taxon>Bacteria</taxon>
        <taxon>Bacillati</taxon>
        <taxon>Actinomycetota</taxon>
        <taxon>Thermoleophilia</taxon>
        <taxon>Solirubrobacterales</taxon>
        <taxon>Patulibacteraceae</taxon>
        <taxon>Patulibacter</taxon>
    </lineage>
</organism>
<evidence type="ECO:0000256" key="5">
    <source>
        <dbReference type="ARBA" id="ARBA00049534"/>
    </source>
</evidence>
<accession>A0ABU4VFC5</accession>
<dbReference type="PANTHER" id="PTHR12544:SF29">
    <property type="entry name" value="GLUTAMINASE"/>
    <property type="match status" value="1"/>
</dbReference>
<dbReference type="Pfam" id="PF01740">
    <property type="entry name" value="STAS"/>
    <property type="match status" value="1"/>
</dbReference>
<evidence type="ECO:0000259" key="8">
    <source>
        <dbReference type="PROSITE" id="PS50801"/>
    </source>
</evidence>
<dbReference type="Proteomes" id="UP001277761">
    <property type="component" value="Unassembled WGS sequence"/>
</dbReference>
<dbReference type="InterPro" id="IPR018490">
    <property type="entry name" value="cNMP-bd_dom_sf"/>
</dbReference>
<evidence type="ECO:0000256" key="2">
    <source>
        <dbReference type="ARBA" id="ARBA00011881"/>
    </source>
</evidence>
<dbReference type="Pfam" id="PF00027">
    <property type="entry name" value="cNMP_binding"/>
    <property type="match status" value="1"/>
</dbReference>
<dbReference type="PANTHER" id="PTHR12544">
    <property type="entry name" value="GLUTAMINASE"/>
    <property type="match status" value="1"/>
</dbReference>
<evidence type="ECO:0000256" key="6">
    <source>
        <dbReference type="HAMAP-Rule" id="MF_00313"/>
    </source>
</evidence>
<dbReference type="InterPro" id="IPR000595">
    <property type="entry name" value="cNMP-bd_dom"/>
</dbReference>
<comment type="caution">
    <text evidence="9">The sequence shown here is derived from an EMBL/GenBank/DDBJ whole genome shotgun (WGS) entry which is preliminary data.</text>
</comment>
<dbReference type="HAMAP" id="MF_00313">
    <property type="entry name" value="Glutaminase"/>
    <property type="match status" value="1"/>
</dbReference>
<comment type="similarity">
    <text evidence="1 6">Belongs to the glutaminase family.</text>
</comment>
<sequence>MRSIVEAYLSDVHAALRDERGGAVADYIPELAAVPDDDFAIALCTTDGALYAVGDADVPFTIQSISKPFTYALALADHGVAAVDAKVGVEPSGDAFNEISLEPDTGRPRNPMINAGAITTASLVAGGDDEERFARVRALYSACAGRTLELDEAVFGSELESGHRNRAIGYMLRTVGILEDDPEPIVARYFRQCALRLDVRDLARMAATLAAAGISPTTGERVLPEAVVERTLGVMTTCGMYDAAGDWVTAVGLPAKSGVGGGILAVLPGQLGIAIFSPRLDAHGNSVRGVAACQRLAREMELHMLHVGRPSRSAIRAAFDVVDRPSRLRRNAAERDVLQRVASRGRVYELHGDLLFSGAESVVRAVTEVADELDALVLDVRRVDQVADVARRTLVGLRAALAEEGIAVALVDPERRLPAEDDLAPPGWDGDGIPDWDGRFTAREPALEWCEDRLLERHGTAACLVERLAVEDHPLVARLPEECRGDLVGALARRTLPDGEVLARRGDDAVGIGLLLRGRIRLAVTGADGVQRPLWALGPGAVLGEVSLLDGSTQLTDLVARGEVELALLTREAFDGLEGPTREALLRALVADAYVAVRRTSGALAERLG</sequence>
<dbReference type="SMART" id="SM00100">
    <property type="entry name" value="cNMP"/>
    <property type="match status" value="1"/>
</dbReference>
<name>A0ABU4VFC5_9ACTN</name>
<dbReference type="RefSeq" id="WP_319952651.1">
    <property type="nucleotide sequence ID" value="NZ_JAXAVX010000001.1"/>
</dbReference>
<evidence type="ECO:0000256" key="3">
    <source>
        <dbReference type="ARBA" id="ARBA00012918"/>
    </source>
</evidence>
<gene>
    <name evidence="6 9" type="primary">glsA</name>
    <name evidence="9" type="ORF">SK069_02775</name>
</gene>
<dbReference type="PROSITE" id="PS50801">
    <property type="entry name" value="STAS"/>
    <property type="match status" value="1"/>
</dbReference>
<feature type="binding site" evidence="6">
    <location>
        <position position="64"/>
    </location>
    <ligand>
        <name>substrate</name>
    </ligand>
</feature>
<feature type="binding site" evidence="6">
    <location>
        <position position="259"/>
    </location>
    <ligand>
        <name>substrate</name>
    </ligand>
</feature>
<evidence type="ECO:0000256" key="1">
    <source>
        <dbReference type="ARBA" id="ARBA00011076"/>
    </source>
</evidence>
<feature type="binding site" evidence="6">
    <location>
        <position position="241"/>
    </location>
    <ligand>
        <name>substrate</name>
    </ligand>
</feature>
<dbReference type="Pfam" id="PF04960">
    <property type="entry name" value="Glutaminase"/>
    <property type="match status" value="1"/>
</dbReference>
<feature type="binding site" evidence="6">
    <location>
        <position position="158"/>
    </location>
    <ligand>
        <name>substrate</name>
    </ligand>
</feature>
<comment type="subunit">
    <text evidence="2 6">Homotetramer.</text>
</comment>
<keyword evidence="6" id="KW-0007">Acetylation</keyword>
<dbReference type="SUPFAM" id="SSF56601">
    <property type="entry name" value="beta-lactamase/transpeptidase-like"/>
    <property type="match status" value="1"/>
</dbReference>
<dbReference type="InterPro" id="IPR012338">
    <property type="entry name" value="Beta-lactam/transpept-like"/>
</dbReference>
<dbReference type="Gene3D" id="2.60.120.10">
    <property type="entry name" value="Jelly Rolls"/>
    <property type="match status" value="1"/>
</dbReference>
<dbReference type="InterPro" id="IPR036513">
    <property type="entry name" value="STAS_dom_sf"/>
</dbReference>
<dbReference type="NCBIfam" id="TIGR03814">
    <property type="entry name" value="Gln_ase"/>
    <property type="match status" value="1"/>
</dbReference>
<feature type="binding site" evidence="6">
    <location>
        <position position="189"/>
    </location>
    <ligand>
        <name>substrate</name>
    </ligand>
</feature>
<dbReference type="Gene3D" id="3.40.710.10">
    <property type="entry name" value="DD-peptidase/beta-lactamase superfamily"/>
    <property type="match status" value="1"/>
</dbReference>
<dbReference type="GO" id="GO:0004359">
    <property type="term" value="F:glutaminase activity"/>
    <property type="evidence" value="ECO:0007669"/>
    <property type="project" value="UniProtKB-EC"/>
</dbReference>
<dbReference type="InterPro" id="IPR015868">
    <property type="entry name" value="Glutaminase"/>
</dbReference>
<evidence type="ECO:0000313" key="10">
    <source>
        <dbReference type="Proteomes" id="UP001277761"/>
    </source>
</evidence>
<dbReference type="EC" id="3.5.1.2" evidence="3 6"/>
<keyword evidence="4 6" id="KW-0378">Hydrolase</keyword>
<feature type="domain" description="STAS" evidence="8">
    <location>
        <begin position="347"/>
        <end position="417"/>
    </location>
</feature>